<accession>A0A8J2R0H5</accession>
<evidence type="ECO:0000313" key="1">
    <source>
        <dbReference type="EMBL" id="CAG9573760.1"/>
    </source>
</evidence>
<evidence type="ECO:0000313" key="2">
    <source>
        <dbReference type="Proteomes" id="UP000789524"/>
    </source>
</evidence>
<proteinExistence type="predicted"/>
<comment type="caution">
    <text evidence="1">The sequence shown here is derived from an EMBL/GenBank/DDBJ whole genome shotgun (WGS) entry which is preliminary data.</text>
</comment>
<gene>
    <name evidence="1" type="ORF">DCHRY22_LOCUS10623</name>
</gene>
<sequence length="110" mass="11879">MYQFLPLSAGARPRDLQPPAVLIQVMSPAHLRDSLQGPVPLTSRSVEQVLVASVSHRRAGLMTCMRTAGGFGSRGQASAVMNRPGAGWETHDERGRTITLAVSSLLYDTY</sequence>
<keyword evidence="2" id="KW-1185">Reference proteome</keyword>
<dbReference type="EMBL" id="CAKASE010000070">
    <property type="protein sequence ID" value="CAG9573760.1"/>
    <property type="molecule type" value="Genomic_DNA"/>
</dbReference>
<name>A0A8J2R0H5_9NEOP</name>
<organism evidence="1 2">
    <name type="scientific">Danaus chrysippus</name>
    <name type="common">African queen</name>
    <dbReference type="NCBI Taxonomy" id="151541"/>
    <lineage>
        <taxon>Eukaryota</taxon>
        <taxon>Metazoa</taxon>
        <taxon>Ecdysozoa</taxon>
        <taxon>Arthropoda</taxon>
        <taxon>Hexapoda</taxon>
        <taxon>Insecta</taxon>
        <taxon>Pterygota</taxon>
        <taxon>Neoptera</taxon>
        <taxon>Endopterygota</taxon>
        <taxon>Lepidoptera</taxon>
        <taxon>Glossata</taxon>
        <taxon>Ditrysia</taxon>
        <taxon>Papilionoidea</taxon>
        <taxon>Nymphalidae</taxon>
        <taxon>Danainae</taxon>
        <taxon>Danaini</taxon>
        <taxon>Danaina</taxon>
        <taxon>Danaus</taxon>
        <taxon>Anosia</taxon>
    </lineage>
</organism>
<dbReference type="AlphaFoldDB" id="A0A8J2R0H5"/>
<dbReference type="Proteomes" id="UP000789524">
    <property type="component" value="Unassembled WGS sequence"/>
</dbReference>
<reference evidence="1" key="1">
    <citation type="submission" date="2021-09" db="EMBL/GenBank/DDBJ databases">
        <authorList>
            <person name="Martin H S."/>
        </authorList>
    </citation>
    <scope>NUCLEOTIDE SEQUENCE</scope>
</reference>
<protein>
    <submittedName>
        <fullName evidence="1">(African queen) hypothetical protein</fullName>
    </submittedName>
</protein>